<dbReference type="PANTHER" id="PTHR41694:SF3">
    <property type="entry name" value="RNA-DIRECTED DNA POLYMERASE-RELATED"/>
    <property type="match status" value="1"/>
</dbReference>
<evidence type="ECO:0000256" key="3">
    <source>
        <dbReference type="ARBA" id="ARBA00022722"/>
    </source>
</evidence>
<dbReference type="GO" id="GO:0035613">
    <property type="term" value="F:RNA stem-loop binding"/>
    <property type="evidence" value="ECO:0007669"/>
    <property type="project" value="TreeGrafter"/>
</dbReference>
<organism evidence="8 9">
    <name type="scientific">Sapayoa aenigma</name>
    <name type="common">broad-billed sapayoa</name>
    <dbReference type="NCBI Taxonomy" id="239371"/>
    <lineage>
        <taxon>Eukaryota</taxon>
        <taxon>Metazoa</taxon>
        <taxon>Chordata</taxon>
        <taxon>Craniata</taxon>
        <taxon>Vertebrata</taxon>
        <taxon>Euteleostomi</taxon>
        <taxon>Archelosauria</taxon>
        <taxon>Archosauria</taxon>
        <taxon>Dinosauria</taxon>
        <taxon>Saurischia</taxon>
        <taxon>Theropoda</taxon>
        <taxon>Coelurosauria</taxon>
        <taxon>Aves</taxon>
        <taxon>Neognathae</taxon>
        <taxon>Neoaves</taxon>
        <taxon>Telluraves</taxon>
        <taxon>Australaves</taxon>
        <taxon>Passeriformes</taxon>
        <taxon>Tyrannidae</taxon>
        <taxon>Sapayoa</taxon>
    </lineage>
</organism>
<dbReference type="Gene3D" id="3.30.420.10">
    <property type="entry name" value="Ribonuclease H-like superfamily/Ribonuclease H"/>
    <property type="match status" value="1"/>
</dbReference>
<keyword evidence="9" id="KW-1185">Reference proteome</keyword>
<feature type="non-terminal residue" evidence="8">
    <location>
        <position position="117"/>
    </location>
</feature>
<accession>A0A7K7TIP2</accession>
<reference evidence="8 9" key="1">
    <citation type="submission" date="2019-09" db="EMBL/GenBank/DDBJ databases">
        <title>Bird 10,000 Genomes (B10K) Project - Family phase.</title>
        <authorList>
            <person name="Zhang G."/>
        </authorList>
    </citation>
    <scope>NUCLEOTIDE SEQUENCE [LARGE SCALE GENOMIC DNA]</scope>
    <source>
        <strain evidence="8">B10K-DU-030-41</strain>
        <tissue evidence="8">Muscle</tissue>
    </source>
</reference>
<protein>
    <submittedName>
        <fullName evidence="8">POK25 protein</fullName>
    </submittedName>
</protein>
<dbReference type="GO" id="GO:0003964">
    <property type="term" value="F:RNA-directed DNA polymerase activity"/>
    <property type="evidence" value="ECO:0007669"/>
    <property type="project" value="UniProtKB-KW"/>
</dbReference>
<dbReference type="GO" id="GO:0016787">
    <property type="term" value="F:hydrolase activity"/>
    <property type="evidence" value="ECO:0007669"/>
    <property type="project" value="UniProtKB-KW"/>
</dbReference>
<evidence type="ECO:0000256" key="2">
    <source>
        <dbReference type="ARBA" id="ARBA00022695"/>
    </source>
</evidence>
<dbReference type="PANTHER" id="PTHR41694">
    <property type="entry name" value="ENDOGENOUS RETROVIRUS GROUP K MEMBER POL PROTEIN"/>
    <property type="match status" value="1"/>
</dbReference>
<keyword evidence="3" id="KW-0540">Nuclease</keyword>
<dbReference type="AlphaFoldDB" id="A0A7K7TIP2"/>
<name>A0A7K7TIP2_9TYRA</name>
<evidence type="ECO:0000313" key="8">
    <source>
        <dbReference type="EMBL" id="NXA16176.1"/>
    </source>
</evidence>
<dbReference type="OrthoDB" id="9386368at2759"/>
<gene>
    <name evidence="8" type="primary">Ervk25</name>
    <name evidence="8" type="ORF">SAPAEN_R15552</name>
</gene>
<dbReference type="InterPro" id="IPR001584">
    <property type="entry name" value="Integrase_cat-core"/>
</dbReference>
<keyword evidence="5" id="KW-0378">Hydrolase</keyword>
<proteinExistence type="predicted"/>
<dbReference type="Proteomes" id="UP000589485">
    <property type="component" value="Unassembled WGS sequence"/>
</dbReference>
<dbReference type="InterPro" id="IPR036397">
    <property type="entry name" value="RNaseH_sf"/>
</dbReference>
<feature type="non-terminal residue" evidence="8">
    <location>
        <position position="1"/>
    </location>
</feature>
<dbReference type="GO" id="GO:0004519">
    <property type="term" value="F:endonuclease activity"/>
    <property type="evidence" value="ECO:0007669"/>
    <property type="project" value="UniProtKB-KW"/>
</dbReference>
<dbReference type="PROSITE" id="PS50994">
    <property type="entry name" value="INTEGRASE"/>
    <property type="match status" value="1"/>
</dbReference>
<evidence type="ECO:0000256" key="5">
    <source>
        <dbReference type="ARBA" id="ARBA00022801"/>
    </source>
</evidence>
<evidence type="ECO:0000256" key="1">
    <source>
        <dbReference type="ARBA" id="ARBA00022679"/>
    </source>
</evidence>
<evidence type="ECO:0000313" key="9">
    <source>
        <dbReference type="Proteomes" id="UP000589485"/>
    </source>
</evidence>
<dbReference type="GO" id="GO:0015074">
    <property type="term" value="P:DNA integration"/>
    <property type="evidence" value="ECO:0007669"/>
    <property type="project" value="InterPro"/>
</dbReference>
<evidence type="ECO:0000259" key="7">
    <source>
        <dbReference type="PROSITE" id="PS50994"/>
    </source>
</evidence>
<sequence length="117" mass="13007">FYVEGNAHADALVSAVVMGPVPNVRQQAVLSHQFFHQGFCILKPYVSNLVYHILRLVAACPECQGTHASNYFGTNPRGLQALQIWQMDVTHVDELGRQKHVHVSIDTYSHAMVATAH</sequence>
<keyword evidence="6" id="KW-0695">RNA-directed DNA polymerase</keyword>
<comment type="caution">
    <text evidence="8">The sequence shown here is derived from an EMBL/GenBank/DDBJ whole genome shotgun (WGS) entry which is preliminary data.</text>
</comment>
<feature type="domain" description="Integrase catalytic" evidence="7">
    <location>
        <begin position="72"/>
        <end position="117"/>
    </location>
</feature>
<keyword evidence="2" id="KW-0548">Nucleotidyltransferase</keyword>
<keyword evidence="4" id="KW-0255">Endonuclease</keyword>
<dbReference type="EMBL" id="VZSY01003650">
    <property type="protein sequence ID" value="NXA16176.1"/>
    <property type="molecule type" value="Genomic_DNA"/>
</dbReference>
<evidence type="ECO:0000256" key="4">
    <source>
        <dbReference type="ARBA" id="ARBA00022759"/>
    </source>
</evidence>
<keyword evidence="1" id="KW-0808">Transferase</keyword>
<evidence type="ECO:0000256" key="6">
    <source>
        <dbReference type="ARBA" id="ARBA00022918"/>
    </source>
</evidence>